<evidence type="ECO:0000313" key="3">
    <source>
        <dbReference type="Proteomes" id="UP001149140"/>
    </source>
</evidence>
<dbReference type="InterPro" id="IPR001387">
    <property type="entry name" value="Cro/C1-type_HTH"/>
</dbReference>
<dbReference type="Gene3D" id="3.30.450.180">
    <property type="match status" value="1"/>
</dbReference>
<dbReference type="Gene3D" id="1.10.260.40">
    <property type="entry name" value="lambda repressor-like DNA-binding domains"/>
    <property type="match status" value="1"/>
</dbReference>
<gene>
    <name evidence="2" type="ORF">OM076_30685</name>
</gene>
<organism evidence="2 3">
    <name type="scientific">Solirubrobacter ginsenosidimutans</name>
    <dbReference type="NCBI Taxonomy" id="490573"/>
    <lineage>
        <taxon>Bacteria</taxon>
        <taxon>Bacillati</taxon>
        <taxon>Actinomycetota</taxon>
        <taxon>Thermoleophilia</taxon>
        <taxon>Solirubrobacterales</taxon>
        <taxon>Solirubrobacteraceae</taxon>
        <taxon>Solirubrobacter</taxon>
    </lineage>
</organism>
<proteinExistence type="predicted"/>
<keyword evidence="3" id="KW-1185">Reference proteome</keyword>
<dbReference type="GO" id="GO:0003677">
    <property type="term" value="F:DNA binding"/>
    <property type="evidence" value="ECO:0007669"/>
    <property type="project" value="InterPro"/>
</dbReference>
<comment type="caution">
    <text evidence="2">The sequence shown here is derived from an EMBL/GenBank/DDBJ whole genome shotgun (WGS) entry which is preliminary data.</text>
</comment>
<evidence type="ECO:0000259" key="1">
    <source>
        <dbReference type="PROSITE" id="PS50943"/>
    </source>
</evidence>
<protein>
    <submittedName>
        <fullName evidence="2">Helix-turn-helix transcriptional regulator</fullName>
    </submittedName>
</protein>
<dbReference type="RefSeq" id="WP_270043926.1">
    <property type="nucleotide sequence ID" value="NZ_JAPDOD010000036.1"/>
</dbReference>
<evidence type="ECO:0000313" key="2">
    <source>
        <dbReference type="EMBL" id="MDA0164674.1"/>
    </source>
</evidence>
<dbReference type="Pfam" id="PF13560">
    <property type="entry name" value="HTH_31"/>
    <property type="match status" value="1"/>
</dbReference>
<name>A0A9X3MXQ8_9ACTN</name>
<dbReference type="InterPro" id="IPR041413">
    <property type="entry name" value="MLTR_LBD"/>
</dbReference>
<accession>A0A9X3MXQ8</accession>
<sequence>MAELGDFLRTRRARLQPQDVGLPDYGRRRVPGLRREELAQLAGVSVDYYVRLEQGRDIQPSDSVLDAIACALQLTDDERSHLFTLVRPRRRARRRPSERVRPGVQRLVERIEFPAFVLGRRMDVLAYNAPAAALLGGMRERNMLRYMFFDDGARALYPDWEQVAAEGVAYLRLTAGEDPDDAQLVELIGELSLHSEPFRRLWARHDVKSKSFGVKTFEHPQVGPLELDYESLKLPDADQTLVTYTAAPGSPSETALGLLAQLGREEDRGGVGDDDRVFEVR</sequence>
<dbReference type="PANTHER" id="PTHR35010">
    <property type="entry name" value="BLL4672 PROTEIN-RELATED"/>
    <property type="match status" value="1"/>
</dbReference>
<dbReference type="Proteomes" id="UP001149140">
    <property type="component" value="Unassembled WGS sequence"/>
</dbReference>
<dbReference type="InterPro" id="IPR010982">
    <property type="entry name" value="Lambda_DNA-bd_dom_sf"/>
</dbReference>
<dbReference type="SMART" id="SM00530">
    <property type="entry name" value="HTH_XRE"/>
    <property type="match status" value="1"/>
</dbReference>
<dbReference type="Pfam" id="PF17765">
    <property type="entry name" value="MLTR_LBD"/>
    <property type="match status" value="1"/>
</dbReference>
<feature type="domain" description="HTH cro/C1-type" evidence="1">
    <location>
        <begin position="32"/>
        <end position="79"/>
    </location>
</feature>
<reference evidence="2" key="1">
    <citation type="submission" date="2022-10" db="EMBL/GenBank/DDBJ databases">
        <title>The WGS of Solirubrobacter ginsenosidimutans DSM 21036.</title>
        <authorList>
            <person name="Jiang Z."/>
        </authorList>
    </citation>
    <scope>NUCLEOTIDE SEQUENCE</scope>
    <source>
        <strain evidence="2">DSM 21036</strain>
    </source>
</reference>
<dbReference type="PROSITE" id="PS50943">
    <property type="entry name" value="HTH_CROC1"/>
    <property type="match status" value="1"/>
</dbReference>
<dbReference type="CDD" id="cd00093">
    <property type="entry name" value="HTH_XRE"/>
    <property type="match status" value="1"/>
</dbReference>
<dbReference type="PANTHER" id="PTHR35010:SF2">
    <property type="entry name" value="BLL4672 PROTEIN"/>
    <property type="match status" value="1"/>
</dbReference>
<dbReference type="AlphaFoldDB" id="A0A9X3MXQ8"/>
<dbReference type="SUPFAM" id="SSF47413">
    <property type="entry name" value="lambda repressor-like DNA-binding domains"/>
    <property type="match status" value="1"/>
</dbReference>
<dbReference type="EMBL" id="JAPDOD010000036">
    <property type="protein sequence ID" value="MDA0164674.1"/>
    <property type="molecule type" value="Genomic_DNA"/>
</dbReference>